<dbReference type="SUPFAM" id="SSF49482">
    <property type="entry name" value="Aromatic compound dioxygenase"/>
    <property type="match status" value="1"/>
</dbReference>
<organism evidence="2 3">
    <name type="scientific">Aquimarina hainanensis</name>
    <dbReference type="NCBI Taxonomy" id="1578017"/>
    <lineage>
        <taxon>Bacteria</taxon>
        <taxon>Pseudomonadati</taxon>
        <taxon>Bacteroidota</taxon>
        <taxon>Flavobacteriia</taxon>
        <taxon>Flavobacteriales</taxon>
        <taxon>Flavobacteriaceae</taxon>
        <taxon>Aquimarina</taxon>
    </lineage>
</organism>
<dbReference type="RefSeq" id="WP_378256957.1">
    <property type="nucleotide sequence ID" value="NZ_JBHSJV010000001.1"/>
</dbReference>
<protein>
    <recommendedName>
        <fullName evidence="1">Intradiol ring-cleavage dioxygenases domain-containing protein</fullName>
    </recommendedName>
</protein>
<evidence type="ECO:0000259" key="1">
    <source>
        <dbReference type="Pfam" id="PF00775"/>
    </source>
</evidence>
<proteinExistence type="predicted"/>
<reference evidence="3" key="1">
    <citation type="journal article" date="2019" name="Int. J. Syst. Evol. Microbiol.">
        <title>The Global Catalogue of Microorganisms (GCM) 10K type strain sequencing project: providing services to taxonomists for standard genome sequencing and annotation.</title>
        <authorList>
            <consortium name="The Broad Institute Genomics Platform"/>
            <consortium name="The Broad Institute Genome Sequencing Center for Infectious Disease"/>
            <person name="Wu L."/>
            <person name="Ma J."/>
        </authorList>
    </citation>
    <scope>NUCLEOTIDE SEQUENCE [LARGE SCALE GENOMIC DNA]</scope>
    <source>
        <strain evidence="3">KCTC 42423</strain>
    </source>
</reference>
<dbReference type="InterPro" id="IPR000627">
    <property type="entry name" value="Intradiol_dOase_C"/>
</dbReference>
<dbReference type="EMBL" id="JBHULX010000021">
    <property type="protein sequence ID" value="MFD2591439.1"/>
    <property type="molecule type" value="Genomic_DNA"/>
</dbReference>
<dbReference type="Gene3D" id="2.60.130.10">
    <property type="entry name" value="Aromatic compound dioxygenase"/>
    <property type="match status" value="1"/>
</dbReference>
<dbReference type="Pfam" id="PF00775">
    <property type="entry name" value="Dioxygenase_C"/>
    <property type="match status" value="1"/>
</dbReference>
<evidence type="ECO:0000313" key="3">
    <source>
        <dbReference type="Proteomes" id="UP001597459"/>
    </source>
</evidence>
<gene>
    <name evidence="2" type="ORF">ACFSTE_11435</name>
</gene>
<keyword evidence="3" id="KW-1185">Reference proteome</keyword>
<sequence length="205" mass="23654">MKTLRKWVEVYKTIWLIIPFTLSFSIQGQVDPRWLRHWNEADKKKPIEIPAASRIAAKDEQGIPLIIKGKIYNPDTTPAEGIIVHSYHRDGNGFDFGKNDVELTTWRLQGWAKTDKNGNFEFKTIRPAPDYLGREGAHIHFTTISKEFGRQWAPKVFLSDDPMLTEKQHSASKKTGKFGWISKVKEIKGIQYITVKIQLKEKGDF</sequence>
<dbReference type="Proteomes" id="UP001597459">
    <property type="component" value="Unassembled WGS sequence"/>
</dbReference>
<accession>A0ABW5N903</accession>
<dbReference type="InterPro" id="IPR015889">
    <property type="entry name" value="Intradiol_dOase_core"/>
</dbReference>
<comment type="caution">
    <text evidence="2">The sequence shown here is derived from an EMBL/GenBank/DDBJ whole genome shotgun (WGS) entry which is preliminary data.</text>
</comment>
<name>A0ABW5N903_9FLAO</name>
<feature type="domain" description="Intradiol ring-cleavage dioxygenases" evidence="1">
    <location>
        <begin position="56"/>
        <end position="151"/>
    </location>
</feature>
<evidence type="ECO:0000313" key="2">
    <source>
        <dbReference type="EMBL" id="MFD2591439.1"/>
    </source>
</evidence>